<dbReference type="CDD" id="cd23992">
    <property type="entry name" value="PBP_GOBP"/>
    <property type="match status" value="1"/>
</dbReference>
<evidence type="ECO:0000313" key="2">
    <source>
        <dbReference type="EMBL" id="ODN02970.1"/>
    </source>
</evidence>
<gene>
    <name evidence="2" type="ORF">Ocin01_03721</name>
</gene>
<proteinExistence type="predicted"/>
<dbReference type="AlphaFoldDB" id="A0A1D2NCK0"/>
<dbReference type="Pfam" id="PF01395">
    <property type="entry name" value="PBP_GOBP"/>
    <property type="match status" value="1"/>
</dbReference>
<comment type="caution">
    <text evidence="2">The sequence shown here is derived from an EMBL/GenBank/DDBJ whole genome shotgun (WGS) entry which is preliminary data.</text>
</comment>
<feature type="chain" id="PRO_5008905356" evidence="1">
    <location>
        <begin position="20"/>
        <end position="303"/>
    </location>
</feature>
<dbReference type="OrthoDB" id="10556819at2759"/>
<feature type="signal peptide" evidence="1">
    <location>
        <begin position="1"/>
        <end position="19"/>
    </location>
</feature>
<evidence type="ECO:0000256" key="1">
    <source>
        <dbReference type="SAM" id="SignalP"/>
    </source>
</evidence>
<keyword evidence="1" id="KW-0732">Signal</keyword>
<evidence type="ECO:0000313" key="3">
    <source>
        <dbReference type="Proteomes" id="UP000094527"/>
    </source>
</evidence>
<dbReference type="Gene3D" id="1.10.238.20">
    <property type="entry name" value="Pheromone/general odorant binding protein domain"/>
    <property type="match status" value="1"/>
</dbReference>
<dbReference type="Proteomes" id="UP000094527">
    <property type="component" value="Unassembled WGS sequence"/>
</dbReference>
<organism evidence="2 3">
    <name type="scientific">Orchesella cincta</name>
    <name type="common">Springtail</name>
    <name type="synonym">Podura cincta</name>
    <dbReference type="NCBI Taxonomy" id="48709"/>
    <lineage>
        <taxon>Eukaryota</taxon>
        <taxon>Metazoa</taxon>
        <taxon>Ecdysozoa</taxon>
        <taxon>Arthropoda</taxon>
        <taxon>Hexapoda</taxon>
        <taxon>Collembola</taxon>
        <taxon>Entomobryomorpha</taxon>
        <taxon>Entomobryoidea</taxon>
        <taxon>Orchesellidae</taxon>
        <taxon>Orchesellinae</taxon>
        <taxon>Orchesella</taxon>
    </lineage>
</organism>
<sequence>MQAYLVVVALAALASFSAAEDTTPASSSESPCASKFKEDPKRISVSEGCLNKTGLKPEDMPTTEAEFEKDYNDKCYGKCLLSELGMLKDLKFERDVIKADILEHVVDKEFQTKITEYTLKCIDEAEKSGPLSEDNVCKASAQLLYCCKKEELKVHHAFGYDEESEDGSYTFTNWTDYINEEDSTFYDDYFLFDGKYFVSSGEIRDGILYEWISLIGNLEESEKYRATLTLASPKFKVPRIDWTIRVLPFTMENRPDFKYCSGIPVQPILAKFVNRNCQSDQGDMREYVWKQKVTIAKVETDSQ</sequence>
<protein>
    <submittedName>
        <fullName evidence="2">Uncharacterized protein</fullName>
    </submittedName>
</protein>
<reference evidence="2 3" key="1">
    <citation type="journal article" date="2016" name="Genome Biol. Evol.">
        <title>Gene Family Evolution Reflects Adaptation to Soil Environmental Stressors in the Genome of the Collembolan Orchesella cincta.</title>
        <authorList>
            <person name="Faddeeva-Vakhrusheva A."/>
            <person name="Derks M.F."/>
            <person name="Anvar S.Y."/>
            <person name="Agamennone V."/>
            <person name="Suring W."/>
            <person name="Smit S."/>
            <person name="van Straalen N.M."/>
            <person name="Roelofs D."/>
        </authorList>
    </citation>
    <scope>NUCLEOTIDE SEQUENCE [LARGE SCALE GENOMIC DNA]</scope>
    <source>
        <tissue evidence="2">Mixed pool</tissue>
    </source>
</reference>
<dbReference type="InterPro" id="IPR036728">
    <property type="entry name" value="PBP_GOBP_sf"/>
</dbReference>
<name>A0A1D2NCK0_ORCCI</name>
<keyword evidence="3" id="KW-1185">Reference proteome</keyword>
<dbReference type="EMBL" id="LJIJ01000091">
    <property type="protein sequence ID" value="ODN02970.1"/>
    <property type="molecule type" value="Genomic_DNA"/>
</dbReference>
<dbReference type="InterPro" id="IPR006170">
    <property type="entry name" value="PBP/GOBP"/>
</dbReference>
<accession>A0A1D2NCK0</accession>
<dbReference type="GO" id="GO:0005549">
    <property type="term" value="F:odorant binding"/>
    <property type="evidence" value="ECO:0007669"/>
    <property type="project" value="InterPro"/>
</dbReference>
<dbReference type="SUPFAM" id="SSF47565">
    <property type="entry name" value="Insect pheromone/odorant-binding proteins"/>
    <property type="match status" value="1"/>
</dbReference>